<protein>
    <recommendedName>
        <fullName evidence="12">G-patch domain-containing protein</fullName>
    </recommendedName>
</protein>
<dbReference type="GO" id="GO:0000398">
    <property type="term" value="P:mRNA splicing, via spliceosome"/>
    <property type="evidence" value="ECO:0007669"/>
    <property type="project" value="TreeGrafter"/>
</dbReference>
<dbReference type="GO" id="GO:0008270">
    <property type="term" value="F:zinc ion binding"/>
    <property type="evidence" value="ECO:0007669"/>
    <property type="project" value="UniProtKB-KW"/>
</dbReference>
<dbReference type="AlphaFoldDB" id="A0A3N4LUE4"/>
<evidence type="ECO:0000313" key="11">
    <source>
        <dbReference type="Proteomes" id="UP000267821"/>
    </source>
</evidence>
<dbReference type="Pfam" id="PF23217">
    <property type="entry name" value="DUF7066"/>
    <property type="match status" value="1"/>
</dbReference>
<dbReference type="InterPro" id="IPR013087">
    <property type="entry name" value="Znf_C2H2_type"/>
</dbReference>
<evidence type="ECO:0008006" key="12">
    <source>
        <dbReference type="Google" id="ProtNLM"/>
    </source>
</evidence>
<dbReference type="GO" id="GO:0005634">
    <property type="term" value="C:nucleus"/>
    <property type="evidence" value="ECO:0007669"/>
    <property type="project" value="UniProtKB-SubCell"/>
</dbReference>
<evidence type="ECO:0000256" key="2">
    <source>
        <dbReference type="ARBA" id="ARBA00022884"/>
    </source>
</evidence>
<name>A0A3N4LUE4_9PEZI</name>
<dbReference type="Proteomes" id="UP000267821">
    <property type="component" value="Unassembled WGS sequence"/>
</dbReference>
<keyword evidence="4" id="KW-0862">Zinc</keyword>
<evidence type="ECO:0000313" key="10">
    <source>
        <dbReference type="EMBL" id="RPB26533.1"/>
    </source>
</evidence>
<dbReference type="SUPFAM" id="SSF54928">
    <property type="entry name" value="RNA-binding domain, RBD"/>
    <property type="match status" value="1"/>
</dbReference>
<proteinExistence type="predicted"/>
<dbReference type="PROSITE" id="PS50174">
    <property type="entry name" value="G_PATCH"/>
    <property type="match status" value="1"/>
</dbReference>
<feature type="compositionally biased region" description="Basic and acidic residues" evidence="6">
    <location>
        <begin position="413"/>
        <end position="426"/>
    </location>
</feature>
<evidence type="ECO:0000259" key="9">
    <source>
        <dbReference type="PROSITE" id="PS50174"/>
    </source>
</evidence>
<dbReference type="Pfam" id="PF00076">
    <property type="entry name" value="RRM_1"/>
    <property type="match status" value="1"/>
</dbReference>
<dbReference type="InterPro" id="IPR012677">
    <property type="entry name" value="Nucleotide-bd_a/b_plait_sf"/>
</dbReference>
<comment type="subcellular location">
    <subcellularLocation>
        <location evidence="1">Nucleus</location>
    </subcellularLocation>
</comment>
<feature type="region of interest" description="Disordered" evidence="6">
    <location>
        <begin position="271"/>
        <end position="291"/>
    </location>
</feature>
<reference evidence="10 11" key="1">
    <citation type="journal article" date="2018" name="Nat. Ecol. Evol.">
        <title>Pezizomycetes genomes reveal the molecular basis of ectomycorrhizal truffle lifestyle.</title>
        <authorList>
            <person name="Murat C."/>
            <person name="Payen T."/>
            <person name="Noel B."/>
            <person name="Kuo A."/>
            <person name="Morin E."/>
            <person name="Chen J."/>
            <person name="Kohler A."/>
            <person name="Krizsan K."/>
            <person name="Balestrini R."/>
            <person name="Da Silva C."/>
            <person name="Montanini B."/>
            <person name="Hainaut M."/>
            <person name="Levati E."/>
            <person name="Barry K.W."/>
            <person name="Belfiori B."/>
            <person name="Cichocki N."/>
            <person name="Clum A."/>
            <person name="Dockter R.B."/>
            <person name="Fauchery L."/>
            <person name="Guy J."/>
            <person name="Iotti M."/>
            <person name="Le Tacon F."/>
            <person name="Lindquist E.A."/>
            <person name="Lipzen A."/>
            <person name="Malagnac F."/>
            <person name="Mello A."/>
            <person name="Molinier V."/>
            <person name="Miyauchi S."/>
            <person name="Poulain J."/>
            <person name="Riccioni C."/>
            <person name="Rubini A."/>
            <person name="Sitrit Y."/>
            <person name="Splivallo R."/>
            <person name="Traeger S."/>
            <person name="Wang M."/>
            <person name="Zifcakova L."/>
            <person name="Wipf D."/>
            <person name="Zambonelli A."/>
            <person name="Paolocci F."/>
            <person name="Nowrousian M."/>
            <person name="Ottonello S."/>
            <person name="Baldrian P."/>
            <person name="Spatafora J.W."/>
            <person name="Henrissat B."/>
            <person name="Nagy L.G."/>
            <person name="Aury J.M."/>
            <person name="Wincker P."/>
            <person name="Grigoriev I.V."/>
            <person name="Bonfante P."/>
            <person name="Martin F.M."/>
        </authorList>
    </citation>
    <scope>NUCLEOTIDE SEQUENCE [LARGE SCALE GENOMIC DNA]</scope>
    <source>
        <strain evidence="10 11">ATCC MYA-4762</strain>
    </source>
</reference>
<accession>A0A3N4LUE4</accession>
<feature type="domain" description="RRM" evidence="7">
    <location>
        <begin position="49"/>
        <end position="158"/>
    </location>
</feature>
<dbReference type="InterPro" id="IPR000467">
    <property type="entry name" value="G_patch_dom"/>
</dbReference>
<sequence>MLNFSRRTECYRCGAPKSEVTLTGHLTHPTPTSFQNDGSRDVEETTVSQFLLFRELAEGVGEEMLAKGVQKLLAPSPNSAEHAQGGPKNGATAVEDGAREGSVKRVLLIRDRRTDESWRFGFVEFAGVEDSKAAFEKYRKMEKFTIASKPVAVSFIHSGVFVPVYNPHSKAKNLEKYTFLGSTGLRLAYWDEEGYVSELAVAQPPPSDVQTAITLEKEKGESSSKGKKRKAEAEKPGAGATPAAAAGAKKALPSHLQFWQDRHMELHGAVAPQHNSDGESGAASDESTKKLKKKKVVGTTALGAVPRLIPETEATTGAGAVALAETGSERPPSESFVDLNRLACLLCARQFNSEQQVHKHERISTLHRSNLADEKLIAKAREKLEKAGIKQTASADASAAGAPVYRDRAKERRAVFGQPKRPEPVSKEPTVSAKDTNVVSQSPSPPPAPSKGAALLSKMGWTSGAGLGVEGKGITAPVVAEMYAEGVGLGAKGGKVGEASEVSALNTSGAYKDFVRRTKEKAKERYQGMS</sequence>
<dbReference type="InterPro" id="IPR055494">
    <property type="entry name" value="DUF7066"/>
</dbReference>
<dbReference type="STRING" id="1051890.A0A3N4LUE4"/>
<evidence type="ECO:0000256" key="5">
    <source>
        <dbReference type="PROSITE-ProRule" id="PRU00176"/>
    </source>
</evidence>
<dbReference type="PANTHER" id="PTHR13948">
    <property type="entry name" value="RNA-BINDING PROTEIN"/>
    <property type="match status" value="1"/>
</dbReference>
<feature type="compositionally biased region" description="Low complexity" evidence="6">
    <location>
        <begin position="236"/>
        <end position="247"/>
    </location>
</feature>
<dbReference type="Gene3D" id="3.30.70.330">
    <property type="match status" value="1"/>
</dbReference>
<dbReference type="PROSITE" id="PS50157">
    <property type="entry name" value="ZINC_FINGER_C2H2_2"/>
    <property type="match status" value="1"/>
</dbReference>
<dbReference type="InterPro" id="IPR035979">
    <property type="entry name" value="RBD_domain_sf"/>
</dbReference>
<feature type="domain" description="G-patch" evidence="9">
    <location>
        <begin position="448"/>
        <end position="494"/>
    </location>
</feature>
<dbReference type="GO" id="GO:0003723">
    <property type="term" value="F:RNA binding"/>
    <property type="evidence" value="ECO:0007669"/>
    <property type="project" value="UniProtKB-UniRule"/>
</dbReference>
<feature type="compositionally biased region" description="Basic and acidic residues" evidence="6">
    <location>
        <begin position="215"/>
        <end position="224"/>
    </location>
</feature>
<feature type="region of interest" description="Disordered" evidence="6">
    <location>
        <begin position="76"/>
        <end position="96"/>
    </location>
</feature>
<organism evidence="10 11">
    <name type="scientific">Terfezia boudieri ATCC MYA-4762</name>
    <dbReference type="NCBI Taxonomy" id="1051890"/>
    <lineage>
        <taxon>Eukaryota</taxon>
        <taxon>Fungi</taxon>
        <taxon>Dikarya</taxon>
        <taxon>Ascomycota</taxon>
        <taxon>Pezizomycotina</taxon>
        <taxon>Pezizomycetes</taxon>
        <taxon>Pezizales</taxon>
        <taxon>Pezizaceae</taxon>
        <taxon>Terfezia</taxon>
    </lineage>
</organism>
<dbReference type="PANTHER" id="PTHR13948:SF3">
    <property type="entry name" value="FI21118P1"/>
    <property type="match status" value="1"/>
</dbReference>
<keyword evidence="11" id="KW-1185">Reference proteome</keyword>
<keyword evidence="3" id="KW-0539">Nucleus</keyword>
<keyword evidence="4" id="KW-0863">Zinc-finger</keyword>
<feature type="region of interest" description="Disordered" evidence="6">
    <location>
        <begin position="413"/>
        <end position="452"/>
    </location>
</feature>
<keyword evidence="4" id="KW-0479">Metal-binding</keyword>
<evidence type="ECO:0000256" key="1">
    <source>
        <dbReference type="ARBA" id="ARBA00004123"/>
    </source>
</evidence>
<dbReference type="EMBL" id="ML121534">
    <property type="protein sequence ID" value="RPB26533.1"/>
    <property type="molecule type" value="Genomic_DNA"/>
</dbReference>
<feature type="region of interest" description="Disordered" evidence="6">
    <location>
        <begin position="215"/>
        <end position="247"/>
    </location>
</feature>
<feature type="domain" description="C2H2-type" evidence="8">
    <location>
        <begin position="342"/>
        <end position="372"/>
    </location>
</feature>
<dbReference type="InterPro" id="IPR000504">
    <property type="entry name" value="RRM_dom"/>
</dbReference>
<evidence type="ECO:0000259" key="8">
    <source>
        <dbReference type="PROSITE" id="PS50157"/>
    </source>
</evidence>
<evidence type="ECO:0000256" key="6">
    <source>
        <dbReference type="SAM" id="MobiDB-lite"/>
    </source>
</evidence>
<dbReference type="SMART" id="SM00443">
    <property type="entry name" value="G_patch"/>
    <property type="match status" value="1"/>
</dbReference>
<gene>
    <name evidence="10" type="ORF">L211DRAFT_681961</name>
</gene>
<dbReference type="OrthoDB" id="29221at2759"/>
<keyword evidence="2 5" id="KW-0694">RNA-binding</keyword>
<evidence type="ECO:0000259" key="7">
    <source>
        <dbReference type="PROSITE" id="PS50102"/>
    </source>
</evidence>
<evidence type="ECO:0000256" key="4">
    <source>
        <dbReference type="PROSITE-ProRule" id="PRU00042"/>
    </source>
</evidence>
<evidence type="ECO:0000256" key="3">
    <source>
        <dbReference type="ARBA" id="ARBA00023242"/>
    </source>
</evidence>
<dbReference type="PROSITE" id="PS50102">
    <property type="entry name" value="RRM"/>
    <property type="match status" value="1"/>
</dbReference>
<dbReference type="InParanoid" id="A0A3N4LUE4"/>
<dbReference type="Pfam" id="PF01585">
    <property type="entry name" value="G-patch"/>
    <property type="match status" value="1"/>
</dbReference>